<reference evidence="1" key="1">
    <citation type="submission" date="2021-06" db="EMBL/GenBank/DDBJ databases">
        <authorList>
            <person name="Kallberg Y."/>
            <person name="Tangrot J."/>
            <person name="Rosling A."/>
        </authorList>
    </citation>
    <scope>NUCLEOTIDE SEQUENCE</scope>
    <source>
        <strain evidence="1">MA461A</strain>
    </source>
</reference>
<keyword evidence="2" id="KW-1185">Reference proteome</keyword>
<comment type="caution">
    <text evidence="1">The sequence shown here is derived from an EMBL/GenBank/DDBJ whole genome shotgun (WGS) entry which is preliminary data.</text>
</comment>
<dbReference type="EMBL" id="CAJVQC010059854">
    <property type="protein sequence ID" value="CAG8800175.1"/>
    <property type="molecule type" value="Genomic_DNA"/>
</dbReference>
<proteinExistence type="predicted"/>
<accession>A0ACA9RPF6</accession>
<evidence type="ECO:0000313" key="1">
    <source>
        <dbReference type="EMBL" id="CAG8800175.1"/>
    </source>
</evidence>
<dbReference type="Proteomes" id="UP000789920">
    <property type="component" value="Unassembled WGS sequence"/>
</dbReference>
<name>A0ACA9RPF6_9GLOM</name>
<evidence type="ECO:0000313" key="2">
    <source>
        <dbReference type="Proteomes" id="UP000789920"/>
    </source>
</evidence>
<feature type="non-terminal residue" evidence="1">
    <location>
        <position position="371"/>
    </location>
</feature>
<gene>
    <name evidence="1" type="ORF">RPERSI_LOCUS20861</name>
</gene>
<sequence>YPKPEKGGDLINFDLPDISDSKSSSDDSDEPLSSTPNRDEDDKITRKPDSHSEWSNPLNLTGKEINIDLTFDDDIPMEDTGLENDSWFVNDVIDATRNEQKRRDGIIKEAESDLLIDLNSQDQESKYNDNNSSNFFGTINKDIAELNNSLYDSAAYPTISPMNHDLMNDSMDLYYFNKNESNNTLMSVSNDSRSHSSQVNGNHRYSTDTVSNHRSETNGSIMENMMDAKVTSQTDDIRSNSSTRDMSNDPPETNLTSPIITYDIKENWSTRTVVDDQEEISLSALQLSDGTCNPNGEDSKFSIFVETPLYGRKTLEMSVDEDADTVAANFCRTWQMLEYQEVLKGLILKKLRKKLRRRQRLAKQSNNQDAG</sequence>
<organism evidence="1 2">
    <name type="scientific">Racocetra persica</name>
    <dbReference type="NCBI Taxonomy" id="160502"/>
    <lineage>
        <taxon>Eukaryota</taxon>
        <taxon>Fungi</taxon>
        <taxon>Fungi incertae sedis</taxon>
        <taxon>Mucoromycota</taxon>
        <taxon>Glomeromycotina</taxon>
        <taxon>Glomeromycetes</taxon>
        <taxon>Diversisporales</taxon>
        <taxon>Gigasporaceae</taxon>
        <taxon>Racocetra</taxon>
    </lineage>
</organism>
<feature type="non-terminal residue" evidence="1">
    <location>
        <position position="1"/>
    </location>
</feature>
<protein>
    <submittedName>
        <fullName evidence="1">4963_t:CDS:1</fullName>
    </submittedName>
</protein>